<evidence type="ECO:0000256" key="4">
    <source>
        <dbReference type="ARBA" id="ARBA00022490"/>
    </source>
</evidence>
<dbReference type="InterPro" id="IPR017853">
    <property type="entry name" value="GH"/>
</dbReference>
<keyword evidence="6" id="KW-0326">Glycosidase</keyword>
<dbReference type="Proteomes" id="UP000198287">
    <property type="component" value="Unassembled WGS sequence"/>
</dbReference>
<dbReference type="OrthoDB" id="284473at2759"/>
<evidence type="ECO:0000256" key="3">
    <source>
        <dbReference type="ARBA" id="ARBA00012566"/>
    </source>
</evidence>
<evidence type="ECO:0000256" key="2">
    <source>
        <dbReference type="ARBA" id="ARBA00007849"/>
    </source>
</evidence>
<keyword evidence="4" id="KW-0963">Cytoplasm</keyword>
<keyword evidence="5" id="KW-0378">Hydrolase</keyword>
<dbReference type="SUPFAM" id="SSF51445">
    <property type="entry name" value="(Trans)glycosidases"/>
    <property type="match status" value="1"/>
</dbReference>
<sequence>MDAASEVTEVTNSAAITKMTYEPIKSFEELMHYGGEIITTCDNGNDVRDSSSELTLPLEQDAMNIVSRQRVIPCPERTVPLNRNFSNVKVTLDGRHVKSAECPKTLVCHDFKGGYGDDRFVDGTDNHENYIFRHWLHTDVFVYFSHHFLTIPPIGWINAAHQHGVKILGTIITEWTDGVKLCNEILRDSVTIDKVVDNLTLVAKDYGFEGYLVNIENELAETQVPLMLEFVEKLTKSLKHVSPDNLVIWYDSVTIEGKLKWQDCLNDLNKPFFLACDGIYLNYNWDDEKLNHSVEKAGERRFDVYVGVDVFGRGCYGGGGTNTCLAVEKAHSHQLSYAIFAPGWTFECHPYESFQQLDDALWMPCYPYFYFRCLKDEFYPTDRFELLSPGSDATCNKFKVLFSSNFSMGYGTKWYEFGQEPVCKSWFDLSRQAFQPVLWLSNNSNLILTSSTSLEDSKSDKVSYDMTTGFSGGGSLRICNLKRSPNYVNPFKFCPIWFPLQIPLSSKRMSIAVLAAWKSVSVDHQLQIYLEVVQKNLQIKKILLGSVDNLADSVGGKYYIHLKLSHFFQEYNGNSSTSSLTSAGISKGTEVEFFFRKNNYDEKEINGWRMSCFLFDLDETQINKYVWINSIKVGAEGDISLGFLSLAQIIHYSDLE</sequence>
<dbReference type="OMA" id="CAINEDY"/>
<dbReference type="InterPro" id="IPR032979">
    <property type="entry name" value="ENGase"/>
</dbReference>
<evidence type="ECO:0000256" key="8">
    <source>
        <dbReference type="ARBA" id="ARBA00054935"/>
    </source>
</evidence>
<evidence type="ECO:0000256" key="7">
    <source>
        <dbReference type="ARBA" id="ARBA00034414"/>
    </source>
</evidence>
<dbReference type="PANTHER" id="PTHR13246:SF1">
    <property type="entry name" value="CYTOSOLIC ENDO-BETA-N-ACETYLGLUCOSAMINIDASE"/>
    <property type="match status" value="1"/>
</dbReference>
<dbReference type="EC" id="3.2.1.96" evidence="3"/>
<dbReference type="InterPro" id="IPR005201">
    <property type="entry name" value="TIM_ENGase"/>
</dbReference>
<dbReference type="Pfam" id="PF03644">
    <property type="entry name" value="Glyco_hydro_85"/>
    <property type="match status" value="1"/>
</dbReference>
<dbReference type="EMBL" id="LNIX01000004">
    <property type="protein sequence ID" value="OXA55984.1"/>
    <property type="molecule type" value="Genomic_DNA"/>
</dbReference>
<evidence type="ECO:0000256" key="5">
    <source>
        <dbReference type="ARBA" id="ARBA00022801"/>
    </source>
</evidence>
<dbReference type="PANTHER" id="PTHR13246">
    <property type="entry name" value="ENDO BETA N-ACETYLGLUCOSAMINIDASE"/>
    <property type="match status" value="1"/>
</dbReference>
<protein>
    <recommendedName>
        <fullName evidence="9">Cytosolic endo-beta-N-acetylglucosaminidase</fullName>
        <ecNumber evidence="3">3.2.1.96</ecNumber>
    </recommendedName>
</protein>
<dbReference type="FunFam" id="3.20.20.80:FF:000043">
    <property type="entry name" value="cytosolic endo-beta-N-acetylglucosaminidase"/>
    <property type="match status" value="1"/>
</dbReference>
<dbReference type="GO" id="GO:0005829">
    <property type="term" value="C:cytosol"/>
    <property type="evidence" value="ECO:0007669"/>
    <property type="project" value="UniProtKB-SubCell"/>
</dbReference>
<evidence type="ECO:0000256" key="6">
    <source>
        <dbReference type="ARBA" id="ARBA00023295"/>
    </source>
</evidence>
<gene>
    <name evidence="11" type="ORF">Fcan01_09969</name>
</gene>
<feature type="domain" description="Cytosolic endo-beta-N-acetylglucosaminidase TIM barrel" evidence="10">
    <location>
        <begin position="116"/>
        <end position="414"/>
    </location>
</feature>
<evidence type="ECO:0000256" key="1">
    <source>
        <dbReference type="ARBA" id="ARBA00004514"/>
    </source>
</evidence>
<proteinExistence type="inferred from homology"/>
<comment type="function">
    <text evidence="8">Endoglycosidase that releases N-glycans from glycoproteins by cleaving the beta-1,4-glycosidic bond in the N,N'-diacetylchitobiose core. Involved in the processing of free oligosaccharides in the cytosol.</text>
</comment>
<comment type="catalytic activity">
    <reaction evidence="7">
        <text>an N(4)-(oligosaccharide-(1-&gt;3)-[oligosaccharide-(1-&gt;6)]-beta-D-Man-(1-&gt;4)-beta-D-GlcNAc-(1-&gt;4)-alpha-D-GlcNAc)-L-asparaginyl-[protein] + H2O = an oligosaccharide-(1-&gt;3)-[oligosaccharide-(1-&gt;6)]-beta-D-Man-(1-&gt;4)-D-GlcNAc + N(4)-(N-acetyl-beta-D-glucosaminyl)-L-asparaginyl-[protein]</text>
        <dbReference type="Rhea" id="RHEA:73067"/>
        <dbReference type="Rhea" id="RHEA-COMP:12603"/>
        <dbReference type="Rhea" id="RHEA-COMP:18176"/>
        <dbReference type="ChEBI" id="CHEBI:15377"/>
        <dbReference type="ChEBI" id="CHEBI:132248"/>
        <dbReference type="ChEBI" id="CHEBI:192714"/>
        <dbReference type="ChEBI" id="CHEBI:192715"/>
        <dbReference type="EC" id="3.2.1.96"/>
    </reaction>
</comment>
<dbReference type="Gene3D" id="3.20.20.80">
    <property type="entry name" value="Glycosidases"/>
    <property type="match status" value="1"/>
</dbReference>
<dbReference type="AlphaFoldDB" id="A0A226EG01"/>
<comment type="similarity">
    <text evidence="2">Belongs to the glycosyl hydrolase 85 family.</text>
</comment>
<dbReference type="CDD" id="cd06547">
    <property type="entry name" value="GH85_ENGase"/>
    <property type="match status" value="1"/>
</dbReference>
<organism evidence="11 12">
    <name type="scientific">Folsomia candida</name>
    <name type="common">Springtail</name>
    <dbReference type="NCBI Taxonomy" id="158441"/>
    <lineage>
        <taxon>Eukaryota</taxon>
        <taxon>Metazoa</taxon>
        <taxon>Ecdysozoa</taxon>
        <taxon>Arthropoda</taxon>
        <taxon>Hexapoda</taxon>
        <taxon>Collembola</taxon>
        <taxon>Entomobryomorpha</taxon>
        <taxon>Isotomoidea</taxon>
        <taxon>Isotomidae</taxon>
        <taxon>Proisotominae</taxon>
        <taxon>Folsomia</taxon>
    </lineage>
</organism>
<comment type="subcellular location">
    <subcellularLocation>
        <location evidence="1">Cytoplasm</location>
        <location evidence="1">Cytosol</location>
    </subcellularLocation>
</comment>
<evidence type="ECO:0000259" key="10">
    <source>
        <dbReference type="Pfam" id="PF03644"/>
    </source>
</evidence>
<evidence type="ECO:0000313" key="12">
    <source>
        <dbReference type="Proteomes" id="UP000198287"/>
    </source>
</evidence>
<evidence type="ECO:0000313" key="11">
    <source>
        <dbReference type="EMBL" id="OXA55984.1"/>
    </source>
</evidence>
<dbReference type="STRING" id="158441.A0A226EG01"/>
<dbReference type="GO" id="GO:0033925">
    <property type="term" value="F:mannosyl-glycoprotein endo-beta-N-acetylglucosaminidase activity"/>
    <property type="evidence" value="ECO:0007669"/>
    <property type="project" value="UniProtKB-EC"/>
</dbReference>
<name>A0A226EG01_FOLCA</name>
<dbReference type="Gene3D" id="2.60.120.260">
    <property type="entry name" value="Galactose-binding domain-like"/>
    <property type="match status" value="1"/>
</dbReference>
<accession>A0A226EG01</accession>
<keyword evidence="12" id="KW-1185">Reference proteome</keyword>
<reference evidence="11 12" key="1">
    <citation type="submission" date="2015-12" db="EMBL/GenBank/DDBJ databases">
        <title>The genome of Folsomia candida.</title>
        <authorList>
            <person name="Faddeeva A."/>
            <person name="Derks M.F."/>
            <person name="Anvar Y."/>
            <person name="Smit S."/>
            <person name="Van Straalen N."/>
            <person name="Roelofs D."/>
        </authorList>
    </citation>
    <scope>NUCLEOTIDE SEQUENCE [LARGE SCALE GENOMIC DNA]</scope>
    <source>
        <strain evidence="11 12">VU population</strain>
        <tissue evidence="11">Whole body</tissue>
    </source>
</reference>
<comment type="caution">
    <text evidence="11">The sequence shown here is derived from an EMBL/GenBank/DDBJ whole genome shotgun (WGS) entry which is preliminary data.</text>
</comment>
<evidence type="ECO:0000256" key="9">
    <source>
        <dbReference type="ARBA" id="ARBA00072457"/>
    </source>
</evidence>